<dbReference type="InterPro" id="IPR038666">
    <property type="entry name" value="SSP1_head-tail_sf"/>
</dbReference>
<dbReference type="Proteomes" id="UP000295391">
    <property type="component" value="Unassembled WGS sequence"/>
</dbReference>
<accession>A0A4V3DAS2</accession>
<dbReference type="Gene3D" id="2.40.10.270">
    <property type="entry name" value="Bacteriophage SPP1 head-tail adaptor protein"/>
    <property type="match status" value="1"/>
</dbReference>
<comment type="caution">
    <text evidence="1">The sequence shown here is derived from an EMBL/GenBank/DDBJ whole genome shotgun (WGS) entry which is preliminary data.</text>
</comment>
<dbReference type="Pfam" id="PF05521">
    <property type="entry name" value="Phage_HCP"/>
    <property type="match status" value="1"/>
</dbReference>
<dbReference type="InterPro" id="IPR008767">
    <property type="entry name" value="Phage_SPP1_head-tail_adaptor"/>
</dbReference>
<keyword evidence="2" id="KW-1185">Reference proteome</keyword>
<name>A0A4V3DAS2_9HYPH</name>
<dbReference type="AlphaFoldDB" id="A0A4V3DAS2"/>
<dbReference type="OrthoDB" id="7478737at2"/>
<gene>
    <name evidence="1" type="ORF">ATL17_1580</name>
</gene>
<dbReference type="EMBL" id="SNYR01000002">
    <property type="protein sequence ID" value="TDQ63574.1"/>
    <property type="molecule type" value="Genomic_DNA"/>
</dbReference>
<organism evidence="1 2">
    <name type="scientific">Maritalea mobilis</name>
    <dbReference type="NCBI Taxonomy" id="483324"/>
    <lineage>
        <taxon>Bacteria</taxon>
        <taxon>Pseudomonadati</taxon>
        <taxon>Pseudomonadota</taxon>
        <taxon>Alphaproteobacteria</taxon>
        <taxon>Hyphomicrobiales</taxon>
        <taxon>Devosiaceae</taxon>
        <taxon>Maritalea</taxon>
    </lineage>
</organism>
<evidence type="ECO:0000313" key="2">
    <source>
        <dbReference type="Proteomes" id="UP000295391"/>
    </source>
</evidence>
<dbReference type="NCBIfam" id="TIGR01563">
    <property type="entry name" value="gp16_SPP1"/>
    <property type="match status" value="1"/>
</dbReference>
<proteinExistence type="predicted"/>
<reference evidence="1 2" key="1">
    <citation type="submission" date="2019-03" db="EMBL/GenBank/DDBJ databases">
        <title>Genomic Encyclopedia of Type Strains, Phase III (KMG-III): the genomes of soil and plant-associated and newly described type strains.</title>
        <authorList>
            <person name="Whitman W."/>
        </authorList>
    </citation>
    <scope>NUCLEOTIDE SEQUENCE [LARGE SCALE GENOMIC DNA]</scope>
    <source>
        <strain evidence="1 2">CGMCC 1.7002</strain>
    </source>
</reference>
<sequence>MSKLAGKRDRRIKIQRYTTEQNGLGEEVKNWSALATVWANVTPISDGERIEAQQVNASISTRFTILHSSTVADVNAKDRIEYPVDSGTYYDIYGVKELGRREGLEITATAPAD</sequence>
<evidence type="ECO:0000313" key="1">
    <source>
        <dbReference type="EMBL" id="TDQ63574.1"/>
    </source>
</evidence>
<dbReference type="RefSeq" id="WP_133572252.1">
    <property type="nucleotide sequence ID" value="NZ_SNYR01000002.1"/>
</dbReference>
<protein>
    <submittedName>
        <fullName evidence="1">SPP1 family predicted phage head-tail adaptor</fullName>
    </submittedName>
</protein>